<organism evidence="6 7">
    <name type="scientific">Plakobranchus ocellatus</name>
    <dbReference type="NCBI Taxonomy" id="259542"/>
    <lineage>
        <taxon>Eukaryota</taxon>
        <taxon>Metazoa</taxon>
        <taxon>Spiralia</taxon>
        <taxon>Lophotrochozoa</taxon>
        <taxon>Mollusca</taxon>
        <taxon>Gastropoda</taxon>
        <taxon>Heterobranchia</taxon>
        <taxon>Euthyneura</taxon>
        <taxon>Panpulmonata</taxon>
        <taxon>Sacoglossa</taxon>
        <taxon>Placobranchoidea</taxon>
        <taxon>Plakobranchidae</taxon>
        <taxon>Plakobranchus</taxon>
    </lineage>
</organism>
<proteinExistence type="predicted"/>
<accession>A0AAV3ZL58</accession>
<evidence type="ECO:0000256" key="3">
    <source>
        <dbReference type="ARBA" id="ARBA00023163"/>
    </source>
</evidence>
<evidence type="ECO:0000256" key="4">
    <source>
        <dbReference type="SAM" id="MobiDB-lite"/>
    </source>
</evidence>
<reference evidence="6 7" key="1">
    <citation type="journal article" date="2021" name="Elife">
        <title>Chloroplast acquisition without the gene transfer in kleptoplastic sea slugs, Plakobranchus ocellatus.</title>
        <authorList>
            <person name="Maeda T."/>
            <person name="Takahashi S."/>
            <person name="Yoshida T."/>
            <person name="Shimamura S."/>
            <person name="Takaki Y."/>
            <person name="Nagai Y."/>
            <person name="Toyoda A."/>
            <person name="Suzuki Y."/>
            <person name="Arimoto A."/>
            <person name="Ishii H."/>
            <person name="Satoh N."/>
            <person name="Nishiyama T."/>
            <person name="Hasebe M."/>
            <person name="Maruyama T."/>
            <person name="Minagawa J."/>
            <person name="Obokata J."/>
            <person name="Shigenobu S."/>
        </authorList>
    </citation>
    <scope>NUCLEOTIDE SEQUENCE [LARGE SCALE GENOMIC DNA]</scope>
</reference>
<evidence type="ECO:0000256" key="1">
    <source>
        <dbReference type="ARBA" id="ARBA00023015"/>
    </source>
</evidence>
<keyword evidence="3" id="KW-0804">Transcription</keyword>
<dbReference type="InterPro" id="IPR040238">
    <property type="entry name" value="TAL-like"/>
</dbReference>
<dbReference type="CDD" id="cd19708">
    <property type="entry name" value="bHLH_TS_dHLH3B_like"/>
    <property type="match status" value="1"/>
</dbReference>
<dbReference type="PANTHER" id="PTHR13864">
    <property type="entry name" value="T-CELL ACUTE LYMPHOCYTIC LEUKEMIA/STEM CELL LEUKEMIA-RELATED"/>
    <property type="match status" value="1"/>
</dbReference>
<keyword evidence="1" id="KW-0805">Transcription regulation</keyword>
<dbReference type="Gene3D" id="4.10.280.10">
    <property type="entry name" value="Helix-loop-helix DNA-binding domain"/>
    <property type="match status" value="1"/>
</dbReference>
<evidence type="ECO:0000313" key="7">
    <source>
        <dbReference type="Proteomes" id="UP000735302"/>
    </source>
</evidence>
<dbReference type="Pfam" id="PF00010">
    <property type="entry name" value="HLH"/>
    <property type="match status" value="1"/>
</dbReference>
<dbReference type="GO" id="GO:0000978">
    <property type="term" value="F:RNA polymerase II cis-regulatory region sequence-specific DNA binding"/>
    <property type="evidence" value="ECO:0007669"/>
    <property type="project" value="TreeGrafter"/>
</dbReference>
<dbReference type="EMBL" id="BLXT01002484">
    <property type="protein sequence ID" value="GFN95227.1"/>
    <property type="molecule type" value="Genomic_DNA"/>
</dbReference>
<feature type="domain" description="BHLH" evidence="5">
    <location>
        <begin position="61"/>
        <end position="113"/>
    </location>
</feature>
<dbReference type="AlphaFoldDB" id="A0AAV3ZL58"/>
<dbReference type="Proteomes" id="UP000735302">
    <property type="component" value="Unassembled WGS sequence"/>
</dbReference>
<dbReference type="SMART" id="SM00353">
    <property type="entry name" value="HLH"/>
    <property type="match status" value="1"/>
</dbReference>
<comment type="caution">
    <text evidence="6">The sequence shown here is derived from an EMBL/GenBank/DDBJ whole genome shotgun (WGS) entry which is preliminary data.</text>
</comment>
<dbReference type="FunFam" id="4.10.280.10:FF:000015">
    <property type="entry name" value="T-cell acute lymphocytic leukemia 1"/>
    <property type="match status" value="1"/>
</dbReference>
<dbReference type="SUPFAM" id="SSF47459">
    <property type="entry name" value="HLH, helix-loop-helix DNA-binding domain"/>
    <property type="match status" value="1"/>
</dbReference>
<dbReference type="PANTHER" id="PTHR13864:SF15">
    <property type="entry name" value="T-CELL ACUTE LYMPHOCYTIC LEUKEMIA PROTEIN 1 HOMOLOG-RELATED"/>
    <property type="match status" value="1"/>
</dbReference>
<dbReference type="GO" id="GO:0000981">
    <property type="term" value="F:DNA-binding transcription factor activity, RNA polymerase II-specific"/>
    <property type="evidence" value="ECO:0007669"/>
    <property type="project" value="InterPro"/>
</dbReference>
<feature type="region of interest" description="Disordered" evidence="4">
    <location>
        <begin position="242"/>
        <end position="297"/>
    </location>
</feature>
<feature type="compositionally biased region" description="Polar residues" evidence="4">
    <location>
        <begin position="178"/>
        <end position="199"/>
    </location>
</feature>
<dbReference type="GO" id="GO:0046983">
    <property type="term" value="F:protein dimerization activity"/>
    <property type="evidence" value="ECO:0007669"/>
    <property type="project" value="InterPro"/>
</dbReference>
<keyword evidence="2" id="KW-0238">DNA-binding</keyword>
<protein>
    <submittedName>
        <fullName evidence="6">T-cell acute lymphocytic leukemia protein 1 homolog</fullName>
    </submittedName>
</protein>
<feature type="region of interest" description="Disordered" evidence="4">
    <location>
        <begin position="172"/>
        <end position="199"/>
    </location>
</feature>
<evidence type="ECO:0000256" key="2">
    <source>
        <dbReference type="ARBA" id="ARBA00023125"/>
    </source>
</evidence>
<name>A0AAV3ZL58_9GAST</name>
<dbReference type="PROSITE" id="PS50888">
    <property type="entry name" value="BHLH"/>
    <property type="match status" value="1"/>
</dbReference>
<evidence type="ECO:0000313" key="6">
    <source>
        <dbReference type="EMBL" id="GFN95227.1"/>
    </source>
</evidence>
<gene>
    <name evidence="6" type="ORF">PoB_002173300</name>
</gene>
<sequence>MLEQISTPSFCDETTRCHTPGNISAGGVRSFPESTDSIFEQCRQPAFFVPQATGTGRRKVVRRVFTNTRERWRQQNLKGAFCELRKLVPTHPPDKKLSKNEIIRLAFRYIELLNKVLDFQQANAQIENENIVVRTNKDLTASHPYRERNHRVKTSEDGLDNRKNFYRAKLYKGADQPQKPSYPSSLSCPAQSGTAISTSYSSRHQHNVLLVPSETSETLSSRSQEQSDSTLSLLGKDCADTSCSSPKPFSKLSDNRRPKCRSAAGTNRSSHTKQDSSVAAIKMINKITTSRTKRRLA</sequence>
<dbReference type="InterPro" id="IPR011598">
    <property type="entry name" value="bHLH_dom"/>
</dbReference>
<evidence type="ECO:0000259" key="5">
    <source>
        <dbReference type="PROSITE" id="PS50888"/>
    </source>
</evidence>
<keyword evidence="7" id="KW-1185">Reference proteome</keyword>
<dbReference type="InterPro" id="IPR036638">
    <property type="entry name" value="HLH_DNA-bd_sf"/>
</dbReference>